<evidence type="ECO:0000256" key="7">
    <source>
        <dbReference type="SAM" id="Phobius"/>
    </source>
</evidence>
<dbReference type="EMBL" id="MU004231">
    <property type="protein sequence ID" value="KAF2673665.1"/>
    <property type="molecule type" value="Genomic_DNA"/>
</dbReference>
<comment type="subcellular location">
    <subcellularLocation>
        <location evidence="1">Membrane</location>
        <topology evidence="1">Multi-pass membrane protein</topology>
    </subcellularLocation>
</comment>
<evidence type="ECO:0000313" key="9">
    <source>
        <dbReference type="EMBL" id="KAF2673665.1"/>
    </source>
</evidence>
<accession>A0A6A6UN15</accession>
<keyword evidence="2 7" id="KW-0812">Transmembrane</keyword>
<feature type="region of interest" description="Disordered" evidence="6">
    <location>
        <begin position="444"/>
        <end position="516"/>
    </location>
</feature>
<name>A0A6A6UN15_9PEZI</name>
<feature type="transmembrane region" description="Helical" evidence="7">
    <location>
        <begin position="143"/>
        <end position="164"/>
    </location>
</feature>
<dbReference type="Pfam" id="PF20684">
    <property type="entry name" value="Fung_rhodopsin"/>
    <property type="match status" value="1"/>
</dbReference>
<keyword evidence="4 7" id="KW-0472">Membrane</keyword>
<feature type="transmembrane region" description="Helical" evidence="7">
    <location>
        <begin position="64"/>
        <end position="86"/>
    </location>
</feature>
<dbReference type="InterPro" id="IPR052337">
    <property type="entry name" value="SAT4-like"/>
</dbReference>
<organism evidence="9 10">
    <name type="scientific">Microthyrium microscopicum</name>
    <dbReference type="NCBI Taxonomy" id="703497"/>
    <lineage>
        <taxon>Eukaryota</taxon>
        <taxon>Fungi</taxon>
        <taxon>Dikarya</taxon>
        <taxon>Ascomycota</taxon>
        <taxon>Pezizomycotina</taxon>
        <taxon>Dothideomycetes</taxon>
        <taxon>Dothideomycetes incertae sedis</taxon>
        <taxon>Microthyriales</taxon>
        <taxon>Microthyriaceae</taxon>
        <taxon>Microthyrium</taxon>
    </lineage>
</organism>
<evidence type="ECO:0000256" key="5">
    <source>
        <dbReference type="ARBA" id="ARBA00038359"/>
    </source>
</evidence>
<dbReference type="PANTHER" id="PTHR33048">
    <property type="entry name" value="PTH11-LIKE INTEGRAL MEMBRANE PROTEIN (AFU_ORTHOLOGUE AFUA_5G11245)"/>
    <property type="match status" value="1"/>
</dbReference>
<feature type="transmembrane region" description="Helical" evidence="7">
    <location>
        <begin position="114"/>
        <end position="136"/>
    </location>
</feature>
<dbReference type="AlphaFoldDB" id="A0A6A6UN15"/>
<protein>
    <recommendedName>
        <fullName evidence="8">Rhodopsin domain-containing protein</fullName>
    </recommendedName>
</protein>
<feature type="compositionally biased region" description="Basic and acidic residues" evidence="6">
    <location>
        <begin position="496"/>
        <end position="507"/>
    </location>
</feature>
<dbReference type="Proteomes" id="UP000799302">
    <property type="component" value="Unassembled WGS sequence"/>
</dbReference>
<feature type="transmembrane region" description="Helical" evidence="7">
    <location>
        <begin position="258"/>
        <end position="283"/>
    </location>
</feature>
<dbReference type="GO" id="GO:0016020">
    <property type="term" value="C:membrane"/>
    <property type="evidence" value="ECO:0007669"/>
    <property type="project" value="UniProtKB-SubCell"/>
</dbReference>
<evidence type="ECO:0000259" key="8">
    <source>
        <dbReference type="Pfam" id="PF20684"/>
    </source>
</evidence>
<evidence type="ECO:0000256" key="4">
    <source>
        <dbReference type="ARBA" id="ARBA00023136"/>
    </source>
</evidence>
<evidence type="ECO:0000313" key="10">
    <source>
        <dbReference type="Proteomes" id="UP000799302"/>
    </source>
</evidence>
<keyword evidence="10" id="KW-1185">Reference proteome</keyword>
<feature type="domain" description="Rhodopsin" evidence="8">
    <location>
        <begin position="48"/>
        <end position="289"/>
    </location>
</feature>
<comment type="similarity">
    <text evidence="5">Belongs to the SAT4 family.</text>
</comment>
<dbReference type="OrthoDB" id="4682787at2759"/>
<keyword evidence="3 7" id="KW-1133">Transmembrane helix</keyword>
<feature type="transmembrane region" description="Helical" evidence="7">
    <location>
        <begin position="30"/>
        <end position="52"/>
    </location>
</feature>
<dbReference type="InterPro" id="IPR049326">
    <property type="entry name" value="Rhodopsin_dom_fungi"/>
</dbReference>
<feature type="transmembrane region" description="Helical" evidence="7">
    <location>
        <begin position="226"/>
        <end position="246"/>
    </location>
</feature>
<evidence type="ECO:0000256" key="2">
    <source>
        <dbReference type="ARBA" id="ARBA00022692"/>
    </source>
</evidence>
<evidence type="ECO:0000256" key="6">
    <source>
        <dbReference type="SAM" id="MobiDB-lite"/>
    </source>
</evidence>
<evidence type="ECO:0000256" key="1">
    <source>
        <dbReference type="ARBA" id="ARBA00004141"/>
    </source>
</evidence>
<feature type="transmembrane region" description="Helical" evidence="7">
    <location>
        <begin position="195"/>
        <end position="214"/>
    </location>
</feature>
<dbReference type="PANTHER" id="PTHR33048:SF96">
    <property type="entry name" value="INTEGRAL MEMBRANE PROTEIN"/>
    <property type="match status" value="1"/>
</dbReference>
<evidence type="ECO:0000256" key="3">
    <source>
        <dbReference type="ARBA" id="ARBA00022989"/>
    </source>
</evidence>
<sequence>MDAPPENFTEPGSPLKGIHSDMSIHNRQPYQIAVTTVFLALAIPSVIVRLWVRKAMSNSLGADDYFMVVALVNFIIYNAALMEIVANGGGTHLSLTDSAASIRAAINWTTVNEVFYLSTQIFLKLSLGYFFLRVVIQKGVRRFVIATCCLSTLVNSYHILYVIFRCGNPKNQADRQLLNLCTSGNVSVALGYEQAAVSTITDLIFAIMPIYLLWNVTMDMRSKISAGLILSLGGFGSICSIVRFLYVKNLGFHDDFFFAAVNISIWSTIELGTGIVAGSLATMRPLLKRMVRSTKNHLTHNRTGDGKKSYWKSSITKPQPIYDNPESLPSIFRPWESVGESQGYTTTVIGGSQLEKELKISQSSGSKSGSGSRDLSKNKSLDILASAEYSDRAAIWPFIEDSAGIAKVVDVQVSVTESVDFDIEMQSPQRTYRRSEEGGGLWGLRFEDKIRKPERSPDEPHSRSSTPEWERLPDLFPATEPLGSPTAEPLTGGRPSDAESGKSKKSVDISQQSRPR</sequence>
<reference evidence="9" key="1">
    <citation type="journal article" date="2020" name="Stud. Mycol.">
        <title>101 Dothideomycetes genomes: a test case for predicting lifestyles and emergence of pathogens.</title>
        <authorList>
            <person name="Haridas S."/>
            <person name="Albert R."/>
            <person name="Binder M."/>
            <person name="Bloem J."/>
            <person name="Labutti K."/>
            <person name="Salamov A."/>
            <person name="Andreopoulos B."/>
            <person name="Baker S."/>
            <person name="Barry K."/>
            <person name="Bills G."/>
            <person name="Bluhm B."/>
            <person name="Cannon C."/>
            <person name="Castanera R."/>
            <person name="Culley D."/>
            <person name="Daum C."/>
            <person name="Ezra D."/>
            <person name="Gonzalez J."/>
            <person name="Henrissat B."/>
            <person name="Kuo A."/>
            <person name="Liang C."/>
            <person name="Lipzen A."/>
            <person name="Lutzoni F."/>
            <person name="Magnuson J."/>
            <person name="Mondo S."/>
            <person name="Nolan M."/>
            <person name="Ohm R."/>
            <person name="Pangilinan J."/>
            <person name="Park H.-J."/>
            <person name="Ramirez L."/>
            <person name="Alfaro M."/>
            <person name="Sun H."/>
            <person name="Tritt A."/>
            <person name="Yoshinaga Y."/>
            <person name="Zwiers L.-H."/>
            <person name="Turgeon B."/>
            <person name="Goodwin S."/>
            <person name="Spatafora J."/>
            <person name="Crous P."/>
            <person name="Grigoriev I."/>
        </authorList>
    </citation>
    <scope>NUCLEOTIDE SEQUENCE</scope>
    <source>
        <strain evidence="9">CBS 115976</strain>
    </source>
</reference>
<gene>
    <name evidence="9" type="ORF">BT63DRAFT_410641</name>
</gene>
<feature type="compositionally biased region" description="Basic and acidic residues" evidence="6">
    <location>
        <begin position="445"/>
        <end position="473"/>
    </location>
</feature>
<proteinExistence type="inferred from homology"/>